<comment type="caution">
    <text evidence="1">The sequence shown here is derived from an EMBL/GenBank/DDBJ whole genome shotgun (WGS) entry which is preliminary data.</text>
</comment>
<name>A0ABW8B3B1_9FIRM</name>
<proteinExistence type="predicted"/>
<evidence type="ECO:0000313" key="1">
    <source>
        <dbReference type="EMBL" id="MFI7846553.1"/>
    </source>
</evidence>
<organism evidence="1 2">
    <name type="scientific">Dorea amylophila</name>
    <dbReference type="NCBI Taxonomy" id="2981789"/>
    <lineage>
        <taxon>Bacteria</taxon>
        <taxon>Bacillati</taxon>
        <taxon>Bacillota</taxon>
        <taxon>Clostridia</taxon>
        <taxon>Lachnospirales</taxon>
        <taxon>Lachnospiraceae</taxon>
        <taxon>Dorea</taxon>
    </lineage>
</organism>
<gene>
    <name evidence="1" type="ORF">ACIF0M_13705</name>
</gene>
<dbReference type="EMBL" id="JBITRD010000013">
    <property type="protein sequence ID" value="MFI7846553.1"/>
    <property type="molecule type" value="Genomic_DNA"/>
</dbReference>
<keyword evidence="2" id="KW-1185">Reference proteome</keyword>
<sequence>MVDGRFKKGTKAGTFVVDRDAARGGQQIIASEGLDQSVKEEIKHRCSELIVRTEKGTCTCVCPLKEDGRFVIAMAYKVGASSRESRPHEIVRGVVADEDLTSAICRYYLAANQMEKLFFPTVPDPDDPADWELPEPLLGSDTGIGSEVGAGYGAGYGETGEILSNYLDHMGYEKLIGLSRGVQEIGKHRYKFQLVVPEGMRRLTMAVLHNIAARSHVKLYLVESGECTLEDPDIVILEEKIRYMDKRLFQRATLETLISWGCSLGENTKKKERTDGLREQKMSALVDLTRAYILEADVSAYELESRLTDFREKYGRHAYENFLGKLRMALYEFETSIMCSERFMEILYLCFYKKNPCEEEQRRTRLQIESPYDYGEMLQFIRKKAGSKREAKSIIAAMMDRMFQACVTDMDERFVHKKSVKFLNQ</sequence>
<accession>A0ABW8B3B1</accession>
<evidence type="ECO:0000313" key="2">
    <source>
        <dbReference type="Proteomes" id="UP001614216"/>
    </source>
</evidence>
<dbReference type="Proteomes" id="UP001614216">
    <property type="component" value="Unassembled WGS sequence"/>
</dbReference>
<dbReference type="RefSeq" id="WP_396570388.1">
    <property type="nucleotide sequence ID" value="NZ_JBITRD010000013.1"/>
</dbReference>
<protein>
    <submittedName>
        <fullName evidence="1">Uncharacterized protein</fullName>
    </submittedName>
</protein>
<reference evidence="1 2" key="1">
    <citation type="submission" date="2024-08" db="EMBL/GenBank/DDBJ databases">
        <authorList>
            <person name="Vancuren S.J."/>
            <person name="Allen-Vercoe E."/>
        </authorList>
    </citation>
    <scope>NUCLEOTIDE SEQUENCE [LARGE SCALE GENOMIC DNA]</scope>
    <source>
        <strain evidence="1 2">16-6-I_42_FAA</strain>
    </source>
</reference>